<evidence type="ECO:0000256" key="6">
    <source>
        <dbReference type="SAM" id="MobiDB-lite"/>
    </source>
</evidence>
<name>A0A5J9SZQ5_9POAL</name>
<reference evidence="9 10" key="1">
    <citation type="journal article" date="2019" name="Sci. Rep.">
        <title>A high-quality genome of Eragrostis curvula grass provides insights into Poaceae evolution and supports new strategies to enhance forage quality.</title>
        <authorList>
            <person name="Carballo J."/>
            <person name="Santos B.A.C.M."/>
            <person name="Zappacosta D."/>
            <person name="Garbus I."/>
            <person name="Selva J.P."/>
            <person name="Gallo C.A."/>
            <person name="Diaz A."/>
            <person name="Albertini E."/>
            <person name="Caccamo M."/>
            <person name="Echenique V."/>
        </authorList>
    </citation>
    <scope>NUCLEOTIDE SEQUENCE [LARGE SCALE GENOMIC DNA]</scope>
    <source>
        <strain evidence="10">cv. Victoria</strain>
        <tissue evidence="9">Leaf</tissue>
    </source>
</reference>
<dbReference type="GO" id="GO:0003677">
    <property type="term" value="F:DNA binding"/>
    <property type="evidence" value="ECO:0007669"/>
    <property type="project" value="UniProtKB-KW"/>
</dbReference>
<feature type="transmembrane region" description="Helical" evidence="7">
    <location>
        <begin position="628"/>
        <end position="655"/>
    </location>
</feature>
<evidence type="ECO:0000313" key="9">
    <source>
        <dbReference type="EMBL" id="TVU04502.1"/>
    </source>
</evidence>
<dbReference type="FunFam" id="2.170.150.80:FF:000002">
    <property type="entry name" value="Nac domain-containing protein 86"/>
    <property type="match status" value="1"/>
</dbReference>
<keyword evidence="10" id="KW-1185">Reference proteome</keyword>
<dbReference type="Gene3D" id="2.170.150.80">
    <property type="entry name" value="NAC domain"/>
    <property type="match status" value="1"/>
</dbReference>
<evidence type="ECO:0000259" key="8">
    <source>
        <dbReference type="PROSITE" id="PS51005"/>
    </source>
</evidence>
<dbReference type="GO" id="GO:0006355">
    <property type="term" value="P:regulation of DNA-templated transcription"/>
    <property type="evidence" value="ECO:0007669"/>
    <property type="project" value="InterPro"/>
</dbReference>
<dbReference type="EMBL" id="RWGY01000051">
    <property type="protein sequence ID" value="TVU04502.1"/>
    <property type="molecule type" value="Genomic_DNA"/>
</dbReference>
<feature type="region of interest" description="Disordered" evidence="6">
    <location>
        <begin position="245"/>
        <end position="272"/>
    </location>
</feature>
<keyword evidence="3" id="KW-0238">DNA-binding</keyword>
<proteinExistence type="predicted"/>
<dbReference type="SUPFAM" id="SSF101941">
    <property type="entry name" value="NAC domain"/>
    <property type="match status" value="1"/>
</dbReference>
<comment type="subcellular location">
    <subcellularLocation>
        <location evidence="1">Nucleus</location>
    </subcellularLocation>
</comment>
<dbReference type="OrthoDB" id="606471at2759"/>
<dbReference type="Gramene" id="TVU04502">
    <property type="protein sequence ID" value="TVU04502"/>
    <property type="gene ID" value="EJB05_47613"/>
</dbReference>
<keyword evidence="7" id="KW-0472">Membrane</keyword>
<keyword evidence="7" id="KW-0812">Transmembrane</keyword>
<dbReference type="Proteomes" id="UP000324897">
    <property type="component" value="Unassembled WGS sequence"/>
</dbReference>
<dbReference type="PROSITE" id="PS51005">
    <property type="entry name" value="NAC"/>
    <property type="match status" value="1"/>
</dbReference>
<evidence type="ECO:0000256" key="7">
    <source>
        <dbReference type="SAM" id="Phobius"/>
    </source>
</evidence>
<feature type="domain" description="NAC" evidence="8">
    <location>
        <begin position="26"/>
        <end position="174"/>
    </location>
</feature>
<feature type="compositionally biased region" description="Polar residues" evidence="6">
    <location>
        <begin position="252"/>
        <end position="261"/>
    </location>
</feature>
<evidence type="ECO:0000256" key="2">
    <source>
        <dbReference type="ARBA" id="ARBA00023015"/>
    </source>
</evidence>
<keyword evidence="7" id="KW-1133">Transmembrane helix</keyword>
<dbReference type="PANTHER" id="PTHR31744:SF210">
    <property type="entry name" value="NAC DOMAIN-CONTAINING PROTEIN 86-LIKE"/>
    <property type="match status" value="1"/>
</dbReference>
<evidence type="ECO:0000256" key="5">
    <source>
        <dbReference type="ARBA" id="ARBA00023242"/>
    </source>
</evidence>
<accession>A0A5J9SZQ5</accession>
<dbReference type="AlphaFoldDB" id="A0A5J9SZQ5"/>
<dbReference type="InterPro" id="IPR003441">
    <property type="entry name" value="NAC-dom"/>
</dbReference>
<organism evidence="9 10">
    <name type="scientific">Eragrostis curvula</name>
    <name type="common">weeping love grass</name>
    <dbReference type="NCBI Taxonomy" id="38414"/>
    <lineage>
        <taxon>Eukaryota</taxon>
        <taxon>Viridiplantae</taxon>
        <taxon>Streptophyta</taxon>
        <taxon>Embryophyta</taxon>
        <taxon>Tracheophyta</taxon>
        <taxon>Spermatophyta</taxon>
        <taxon>Magnoliopsida</taxon>
        <taxon>Liliopsida</taxon>
        <taxon>Poales</taxon>
        <taxon>Poaceae</taxon>
        <taxon>PACMAD clade</taxon>
        <taxon>Chloridoideae</taxon>
        <taxon>Eragrostideae</taxon>
        <taxon>Eragrostidinae</taxon>
        <taxon>Eragrostis</taxon>
    </lineage>
</organism>
<gene>
    <name evidence="9" type="ORF">EJB05_47613</name>
</gene>
<protein>
    <recommendedName>
        <fullName evidence="8">NAC domain-containing protein</fullName>
    </recommendedName>
</protein>
<evidence type="ECO:0000313" key="10">
    <source>
        <dbReference type="Proteomes" id="UP000324897"/>
    </source>
</evidence>
<comment type="caution">
    <text evidence="9">The sequence shown here is derived from an EMBL/GenBank/DDBJ whole genome shotgun (WGS) entry which is preliminary data.</text>
</comment>
<keyword evidence="2" id="KW-0805">Transcription regulation</keyword>
<dbReference type="InterPro" id="IPR036093">
    <property type="entry name" value="NAC_dom_sf"/>
</dbReference>
<evidence type="ECO:0000256" key="4">
    <source>
        <dbReference type="ARBA" id="ARBA00023163"/>
    </source>
</evidence>
<dbReference type="Pfam" id="PF02365">
    <property type="entry name" value="NAM"/>
    <property type="match status" value="1"/>
</dbReference>
<keyword evidence="5" id="KW-0539">Nucleus</keyword>
<evidence type="ECO:0000256" key="1">
    <source>
        <dbReference type="ARBA" id="ARBA00004123"/>
    </source>
</evidence>
<dbReference type="PANTHER" id="PTHR31744">
    <property type="entry name" value="PROTEIN CUP-SHAPED COTYLEDON 2-RELATED"/>
    <property type="match status" value="1"/>
</dbReference>
<evidence type="ECO:0000256" key="3">
    <source>
        <dbReference type="ARBA" id="ARBA00023125"/>
    </source>
</evidence>
<sequence length="657" mass="71532">MTLVPSSSTLALPPPDAAAAEDATSLAPGFRFHPTDEELVSYYLKRKVLGRPLKVDAIAEVDLYKVEPWDLPARSRLRSRDSQWYFFSRLDRKHSNRARTNRATAGGYWKTTGKDREVRHGPRIVGMKKTLVFHAGRAPKGERTNWVMHEYRLEGEEAAGIPQDSFVVCRIFQKAGPGPQNGAQYGAPFVEEEWEEDDENVGLLPLGGDAAADAIAEHKVPGAMEKGYLQMSDLIQGLGDQNGNGTIGLPVSDTSNNSNQSEDVDGSSGDILSDPNLGSNFLQYLEPGEQNSLMFNGNMLSNASSGNLFNTSSPSDGFLELKDLEYPLGDDSTIWPSDDWAWKTPDSFEAVNGANNEIPPLPDDQTFQSEELERLLQSIQEDSHLGSTVIDPPHSSITNSVVAEDDSLMFYDAPFDSTVCDEGFRQFNGIHGSPATNVSGIDMVDDGIPYYDAMDDNLFINDIFGSIQQPAGSNSHAFNGPVLTQEVNNTIYTYSPAQKVLEPNFVVGAPSARLPEAGSQLNCVVLPDGQAKSRTTGKRFVKLLDSISAPPAFAAEEFPSNFSKTFAPISGAGPNTFHVSAEVISIGSLAVASRPDNWDVQKDQGMELLFTGFEPESRMHCGCNTITAVLRGGFCLFFFSAIMLLVSYEVGLCIYGK</sequence>
<keyword evidence="4" id="KW-0804">Transcription</keyword>
<dbReference type="GO" id="GO:0005634">
    <property type="term" value="C:nucleus"/>
    <property type="evidence" value="ECO:0007669"/>
    <property type="project" value="UniProtKB-SubCell"/>
</dbReference>